<name>A0A6G1Q9P4_CHAAH</name>
<dbReference type="EMBL" id="CM015725">
    <property type="protein sequence ID" value="KAF3698876.1"/>
    <property type="molecule type" value="Genomic_DNA"/>
</dbReference>
<proteinExistence type="predicted"/>
<protein>
    <submittedName>
        <fullName evidence="1">Uncharacterized protein</fullName>
    </submittedName>
</protein>
<gene>
    <name evidence="1" type="ORF">EXN66_Car014563</name>
</gene>
<accession>A0A6G1Q9P4</accession>
<evidence type="ECO:0000313" key="2">
    <source>
        <dbReference type="Proteomes" id="UP000503349"/>
    </source>
</evidence>
<reference evidence="2" key="2">
    <citation type="submission" date="2019-02" db="EMBL/GenBank/DDBJ databases">
        <title>Opniocepnalus argus Var Kimnra genome.</title>
        <authorList>
            <person name="Zhou C."/>
            <person name="Xiao S."/>
        </authorList>
    </citation>
    <scope>NUCLEOTIDE SEQUENCE [LARGE SCALE GENOMIC DNA]</scope>
</reference>
<dbReference type="AlphaFoldDB" id="A0A6G1Q9P4"/>
<dbReference type="Proteomes" id="UP000503349">
    <property type="component" value="Chromosome 14"/>
</dbReference>
<evidence type="ECO:0000313" key="1">
    <source>
        <dbReference type="EMBL" id="KAF3698876.1"/>
    </source>
</evidence>
<organism evidence="1 2">
    <name type="scientific">Channa argus</name>
    <name type="common">Northern snakehead</name>
    <name type="synonym">Ophicephalus argus</name>
    <dbReference type="NCBI Taxonomy" id="215402"/>
    <lineage>
        <taxon>Eukaryota</taxon>
        <taxon>Metazoa</taxon>
        <taxon>Chordata</taxon>
        <taxon>Craniata</taxon>
        <taxon>Vertebrata</taxon>
        <taxon>Euteleostomi</taxon>
        <taxon>Actinopterygii</taxon>
        <taxon>Neopterygii</taxon>
        <taxon>Teleostei</taxon>
        <taxon>Neoteleostei</taxon>
        <taxon>Acanthomorphata</taxon>
        <taxon>Anabantaria</taxon>
        <taxon>Anabantiformes</taxon>
        <taxon>Channoidei</taxon>
        <taxon>Channidae</taxon>
        <taxon>Channa</taxon>
    </lineage>
</organism>
<keyword evidence="2" id="KW-1185">Reference proteome</keyword>
<reference evidence="1 2" key="1">
    <citation type="submission" date="2019-02" db="EMBL/GenBank/DDBJ databases">
        <title>Opniocepnalus argus genome.</title>
        <authorList>
            <person name="Zhou C."/>
            <person name="Xiao S."/>
        </authorList>
    </citation>
    <scope>NUCLEOTIDE SEQUENCE [LARGE SCALE GENOMIC DNA]</scope>
    <source>
        <strain evidence="1">OARG1902GOOAL</strain>
        <tissue evidence="1">Muscle</tissue>
    </source>
</reference>
<sequence>MKAPTSGSFIAHPLPNCIVHCDEKKEKLISTVLQIHKPRGLKTPTLSVSQKGC</sequence>